<evidence type="ECO:0000313" key="3">
    <source>
        <dbReference type="WBParaSite" id="PSAMB.scaffold673size44094.g8052.t1"/>
    </source>
</evidence>
<keyword evidence="2" id="KW-1185">Reference proteome</keyword>
<accession>A0A914X545</accession>
<dbReference type="Proteomes" id="UP000887566">
    <property type="component" value="Unplaced"/>
</dbReference>
<reference evidence="3" key="1">
    <citation type="submission" date="2022-11" db="UniProtKB">
        <authorList>
            <consortium name="WormBaseParasite"/>
        </authorList>
    </citation>
    <scope>IDENTIFICATION</scope>
</reference>
<feature type="region of interest" description="Disordered" evidence="1">
    <location>
        <begin position="69"/>
        <end position="165"/>
    </location>
</feature>
<protein>
    <submittedName>
        <fullName evidence="3">Uncharacterized protein</fullName>
    </submittedName>
</protein>
<feature type="compositionally biased region" description="Low complexity" evidence="1">
    <location>
        <begin position="121"/>
        <end position="132"/>
    </location>
</feature>
<organism evidence="2 3">
    <name type="scientific">Plectus sambesii</name>
    <dbReference type="NCBI Taxonomy" id="2011161"/>
    <lineage>
        <taxon>Eukaryota</taxon>
        <taxon>Metazoa</taxon>
        <taxon>Ecdysozoa</taxon>
        <taxon>Nematoda</taxon>
        <taxon>Chromadorea</taxon>
        <taxon>Plectida</taxon>
        <taxon>Plectina</taxon>
        <taxon>Plectoidea</taxon>
        <taxon>Plectidae</taxon>
        <taxon>Plectus</taxon>
    </lineage>
</organism>
<dbReference type="AlphaFoldDB" id="A0A914X545"/>
<sequence>MTSRPTSVTYRMHAGFGTICPTIAVRGTTPPATSTETPRQPPPAPDRITRDPVMHLKRRRRRGRMALEIAVDGGGGGGGLRESRIGFISTDGGPGVKGEPTAATIGYRGAAPPTIHHPKQTHATSTRSTRSSANKRRAANLLAQSVGQGAADTPERGGQRADVAG</sequence>
<evidence type="ECO:0000256" key="1">
    <source>
        <dbReference type="SAM" id="MobiDB-lite"/>
    </source>
</evidence>
<feature type="region of interest" description="Disordered" evidence="1">
    <location>
        <begin position="25"/>
        <end position="49"/>
    </location>
</feature>
<evidence type="ECO:0000313" key="2">
    <source>
        <dbReference type="Proteomes" id="UP000887566"/>
    </source>
</evidence>
<dbReference type="WBParaSite" id="PSAMB.scaffold673size44094.g8052.t1">
    <property type="protein sequence ID" value="PSAMB.scaffold673size44094.g8052.t1"/>
    <property type="gene ID" value="PSAMB.scaffold673size44094.g8052"/>
</dbReference>
<proteinExistence type="predicted"/>
<name>A0A914X545_9BILA</name>